<keyword evidence="2" id="KW-0235">DNA replication</keyword>
<reference evidence="4" key="1">
    <citation type="submission" date="2016-10" db="EMBL/GenBank/DDBJ databases">
        <title>Sequence of Gallionella enrichment culture.</title>
        <authorList>
            <person name="Poehlein A."/>
            <person name="Muehling M."/>
            <person name="Daniel R."/>
        </authorList>
    </citation>
    <scope>NUCLEOTIDE SEQUENCE</scope>
</reference>
<dbReference type="PROSITE" id="PS50935">
    <property type="entry name" value="SSB"/>
    <property type="match status" value="1"/>
</dbReference>
<dbReference type="PIRSF" id="PIRSF003135">
    <property type="entry name" value="Primosomal_n"/>
    <property type="match status" value="1"/>
</dbReference>
<dbReference type="InterPro" id="IPR012340">
    <property type="entry name" value="NA-bd_OB-fold"/>
</dbReference>
<evidence type="ECO:0000313" key="4">
    <source>
        <dbReference type="EMBL" id="OIR17340.1"/>
    </source>
</evidence>
<evidence type="ECO:0000256" key="2">
    <source>
        <dbReference type="ARBA" id="ARBA00022705"/>
    </source>
</evidence>
<gene>
    <name evidence="4" type="primary">priB_1</name>
    <name evidence="4" type="ORF">GALL_23650</name>
</gene>
<dbReference type="NCBIfam" id="TIGR04418">
    <property type="entry name" value="PriB_gamma"/>
    <property type="match status" value="1"/>
</dbReference>
<dbReference type="GO" id="GO:1990077">
    <property type="term" value="C:primosome complex"/>
    <property type="evidence" value="ECO:0007669"/>
    <property type="project" value="UniProtKB-KW"/>
</dbReference>
<evidence type="ECO:0000256" key="3">
    <source>
        <dbReference type="ARBA" id="ARBA00023125"/>
    </source>
</evidence>
<dbReference type="Gene3D" id="2.40.50.140">
    <property type="entry name" value="Nucleic acid-binding proteins"/>
    <property type="match status" value="1"/>
</dbReference>
<dbReference type="EMBL" id="MLJW01000005">
    <property type="protein sequence ID" value="OIR17340.1"/>
    <property type="molecule type" value="Genomic_DNA"/>
</dbReference>
<comment type="caution">
    <text evidence="4">The sequence shown here is derived from an EMBL/GenBank/DDBJ whole genome shotgun (WGS) entry which is preliminary data.</text>
</comment>
<organism evidence="4">
    <name type="scientific">mine drainage metagenome</name>
    <dbReference type="NCBI Taxonomy" id="410659"/>
    <lineage>
        <taxon>unclassified sequences</taxon>
        <taxon>metagenomes</taxon>
        <taxon>ecological metagenomes</taxon>
    </lineage>
</organism>
<dbReference type="SUPFAM" id="SSF50249">
    <property type="entry name" value="Nucleic acid-binding proteins"/>
    <property type="match status" value="1"/>
</dbReference>
<keyword evidence="3" id="KW-0238">DNA-binding</keyword>
<dbReference type="GO" id="GO:0006269">
    <property type="term" value="P:DNA replication, synthesis of primer"/>
    <property type="evidence" value="ECO:0007669"/>
    <property type="project" value="UniProtKB-KW"/>
</dbReference>
<sequence>MIEGEIAELEGLRYTPAGLARVAFKLRHSSMQQEAGMQRQVQCDVPALALGEAAQQISRMQPGQLVRAEGFLAQRSLKIAQLVLHIDNVTLR</sequence>
<dbReference type="Pfam" id="PF22657">
    <property type="entry name" value="SSB_1"/>
    <property type="match status" value="1"/>
</dbReference>
<dbReference type="GO" id="GO:0003697">
    <property type="term" value="F:single-stranded DNA binding"/>
    <property type="evidence" value="ECO:0007669"/>
    <property type="project" value="InterPro"/>
</dbReference>
<dbReference type="InterPro" id="IPR000424">
    <property type="entry name" value="Primosome_PriB/ssb"/>
</dbReference>
<name>A0A1J5TU83_9ZZZZ</name>
<protein>
    <submittedName>
        <fullName evidence="4">Primosomal replication protein n</fullName>
    </submittedName>
</protein>
<proteinExistence type="predicted"/>
<evidence type="ECO:0000256" key="1">
    <source>
        <dbReference type="ARBA" id="ARBA00022515"/>
    </source>
</evidence>
<accession>A0A1J5TU83</accession>
<dbReference type="InterPro" id="IPR023646">
    <property type="entry name" value="Prisomal_replication_PriB"/>
</dbReference>
<keyword evidence="1" id="KW-0639">Primosome</keyword>
<dbReference type="AlphaFoldDB" id="A0A1J5TU83"/>